<reference evidence="2 3" key="1">
    <citation type="submission" date="2018-07" db="EMBL/GenBank/DDBJ databases">
        <title>Genome sequence of Azospirillum sp. ATCC 49961.</title>
        <authorList>
            <person name="Sant'Anna F.H."/>
            <person name="Baldani J.I."/>
            <person name="Zilli J.E."/>
            <person name="Reis V.M."/>
            <person name="Hartmann A."/>
            <person name="Cruz L."/>
            <person name="de Souza E.M."/>
            <person name="de Oliveira Pedrosa F."/>
            <person name="Passaglia L.M.P."/>
        </authorList>
    </citation>
    <scope>NUCLEOTIDE SEQUENCE [LARGE SCALE GENOMIC DNA]</scope>
    <source>
        <strain evidence="2 3">ATCC 49961</strain>
    </source>
</reference>
<feature type="region of interest" description="Disordered" evidence="1">
    <location>
        <begin position="75"/>
        <end position="103"/>
    </location>
</feature>
<protein>
    <submittedName>
        <fullName evidence="2">Uncharacterized protein</fullName>
    </submittedName>
</protein>
<organism evidence="2 3">
    <name type="scientific">Roseomonas genomospecies 6</name>
    <dbReference type="NCBI Taxonomy" id="214106"/>
    <lineage>
        <taxon>Bacteria</taxon>
        <taxon>Pseudomonadati</taxon>
        <taxon>Pseudomonadota</taxon>
        <taxon>Alphaproteobacteria</taxon>
        <taxon>Acetobacterales</taxon>
        <taxon>Roseomonadaceae</taxon>
        <taxon>Roseomonas</taxon>
    </lineage>
</organism>
<gene>
    <name evidence="2" type="ORF">DS843_15985</name>
</gene>
<proteinExistence type="predicted"/>
<accession>A0A9W7TY90</accession>
<evidence type="ECO:0000313" key="2">
    <source>
        <dbReference type="EMBL" id="KAA0679443.1"/>
    </source>
</evidence>
<sequence length="103" mass="11176">MSDVQTGDTRSVEDVARQVVALEREMPFFALAPKFALVAICDAIGAQPRLRAEVQPDATVEELLQTPWAGEHASLHQHADGAVALTGRTQRGRLRALTSSGRR</sequence>
<dbReference type="AlphaFoldDB" id="A0A9W7TY90"/>
<keyword evidence="3" id="KW-1185">Reference proteome</keyword>
<evidence type="ECO:0000313" key="3">
    <source>
        <dbReference type="Proteomes" id="UP000480854"/>
    </source>
</evidence>
<evidence type="ECO:0000256" key="1">
    <source>
        <dbReference type="SAM" id="MobiDB-lite"/>
    </source>
</evidence>
<dbReference type="EMBL" id="QOKW01000012">
    <property type="protein sequence ID" value="KAA0679443.1"/>
    <property type="molecule type" value="Genomic_DNA"/>
</dbReference>
<dbReference type="Proteomes" id="UP000480854">
    <property type="component" value="Unassembled WGS sequence"/>
</dbReference>
<name>A0A9W7TY90_9PROT</name>
<comment type="caution">
    <text evidence="2">The sequence shown here is derived from an EMBL/GenBank/DDBJ whole genome shotgun (WGS) entry which is preliminary data.</text>
</comment>